<dbReference type="Pfam" id="PF20143">
    <property type="entry name" value="NAD_kinase_C"/>
    <property type="match status" value="1"/>
</dbReference>
<dbReference type="PRINTS" id="PR00094">
    <property type="entry name" value="ADENYLTKNASE"/>
</dbReference>
<dbReference type="PANTHER" id="PTHR20275:SF6">
    <property type="entry name" value="NAD KINASE 2, CHLOROPLASTIC"/>
    <property type="match status" value="1"/>
</dbReference>
<dbReference type="SUPFAM" id="SSF111331">
    <property type="entry name" value="NAD kinase/diacylglycerol kinase-like"/>
    <property type="match status" value="1"/>
</dbReference>
<dbReference type="GO" id="GO:0006741">
    <property type="term" value="P:NADP+ biosynthetic process"/>
    <property type="evidence" value="ECO:0007669"/>
    <property type="project" value="InterPro"/>
</dbReference>
<accession>A0AAV9I6G0</accession>
<dbReference type="Gene3D" id="2.60.200.30">
    <property type="entry name" value="Probable inorganic polyphosphate/atp-NAD kinase, domain 2"/>
    <property type="match status" value="1"/>
</dbReference>
<dbReference type="AlphaFoldDB" id="A0AAV9I6G0"/>
<dbReference type="PANTHER" id="PTHR20275">
    <property type="entry name" value="NAD KINASE"/>
    <property type="match status" value="1"/>
</dbReference>
<evidence type="ECO:0000313" key="8">
    <source>
        <dbReference type="EMBL" id="KAK4522794.1"/>
    </source>
</evidence>
<dbReference type="Proteomes" id="UP001300502">
    <property type="component" value="Unassembled WGS sequence"/>
</dbReference>
<keyword evidence="3" id="KW-0547">Nucleotide-binding</keyword>
<dbReference type="InterPro" id="IPR027417">
    <property type="entry name" value="P-loop_NTPase"/>
</dbReference>
<dbReference type="GO" id="GO:0019674">
    <property type="term" value="P:NAD+ metabolic process"/>
    <property type="evidence" value="ECO:0007669"/>
    <property type="project" value="InterPro"/>
</dbReference>
<evidence type="ECO:0000256" key="1">
    <source>
        <dbReference type="ARBA" id="ARBA00010995"/>
    </source>
</evidence>
<dbReference type="GO" id="GO:0005524">
    <property type="term" value="F:ATP binding"/>
    <property type="evidence" value="ECO:0007669"/>
    <property type="project" value="UniProtKB-KW"/>
</dbReference>
<dbReference type="Gene3D" id="3.40.50.10330">
    <property type="entry name" value="Probable inorganic polyphosphate/atp-NAD kinase, domain 1"/>
    <property type="match status" value="1"/>
</dbReference>
<dbReference type="InterPro" id="IPR016064">
    <property type="entry name" value="NAD/diacylglycerol_kinase_sf"/>
</dbReference>
<evidence type="ECO:0000256" key="5">
    <source>
        <dbReference type="ARBA" id="ARBA00022840"/>
    </source>
</evidence>
<dbReference type="InterPro" id="IPR002504">
    <property type="entry name" value="NADK"/>
</dbReference>
<evidence type="ECO:0008006" key="10">
    <source>
        <dbReference type="Google" id="ProtNLM"/>
    </source>
</evidence>
<dbReference type="SUPFAM" id="SSF52540">
    <property type="entry name" value="P-loop containing nucleoside triphosphate hydrolases"/>
    <property type="match status" value="1"/>
</dbReference>
<comment type="similarity">
    <text evidence="1">Belongs to the NAD kinase family.</text>
</comment>
<dbReference type="InterPro" id="IPR033690">
    <property type="entry name" value="Adenylat_kinase_CS"/>
</dbReference>
<gene>
    <name evidence="8" type="ORF">GAYE_PCTG30G0684</name>
</gene>
<keyword evidence="6" id="KW-0521">NADP</keyword>
<dbReference type="InterPro" id="IPR017437">
    <property type="entry name" value="ATP-NAD_kinase_PpnK-typ_C"/>
</dbReference>
<organism evidence="8 9">
    <name type="scientific">Galdieria yellowstonensis</name>
    <dbReference type="NCBI Taxonomy" id="3028027"/>
    <lineage>
        <taxon>Eukaryota</taxon>
        <taxon>Rhodophyta</taxon>
        <taxon>Bangiophyceae</taxon>
        <taxon>Galdieriales</taxon>
        <taxon>Galdieriaceae</taxon>
        <taxon>Galdieria</taxon>
    </lineage>
</organism>
<dbReference type="Pfam" id="PF00406">
    <property type="entry name" value="ADK"/>
    <property type="match status" value="1"/>
</dbReference>
<proteinExistence type="inferred from homology"/>
<keyword evidence="2" id="KW-0808">Transferase</keyword>
<dbReference type="GO" id="GO:0003951">
    <property type="term" value="F:NAD+ kinase activity"/>
    <property type="evidence" value="ECO:0007669"/>
    <property type="project" value="InterPro"/>
</dbReference>
<evidence type="ECO:0000256" key="7">
    <source>
        <dbReference type="ARBA" id="ARBA00023027"/>
    </source>
</evidence>
<dbReference type="Pfam" id="PF01513">
    <property type="entry name" value="NAD_kinase"/>
    <property type="match status" value="1"/>
</dbReference>
<protein>
    <recommendedName>
        <fullName evidence="10">NAD(+) kinase</fullName>
    </recommendedName>
</protein>
<keyword evidence="7" id="KW-0520">NAD</keyword>
<keyword evidence="5" id="KW-0067">ATP-binding</keyword>
<dbReference type="HAMAP" id="MF_00235">
    <property type="entry name" value="Adenylate_kinase_Adk"/>
    <property type="match status" value="1"/>
</dbReference>
<reference evidence="8 9" key="1">
    <citation type="submission" date="2022-07" db="EMBL/GenBank/DDBJ databases">
        <title>Genome-wide signatures of adaptation to extreme environments.</title>
        <authorList>
            <person name="Cho C.H."/>
            <person name="Yoon H.S."/>
        </authorList>
    </citation>
    <scope>NUCLEOTIDE SEQUENCE [LARGE SCALE GENOMIC DNA]</scope>
    <source>
        <strain evidence="8 9">108.79 E11</strain>
    </source>
</reference>
<dbReference type="EMBL" id="JANCYU010000008">
    <property type="protein sequence ID" value="KAK4522794.1"/>
    <property type="molecule type" value="Genomic_DNA"/>
</dbReference>
<keyword evidence="9" id="KW-1185">Reference proteome</keyword>
<dbReference type="HAMAP" id="MF_00361">
    <property type="entry name" value="NAD_kinase"/>
    <property type="match status" value="1"/>
</dbReference>
<dbReference type="FunFam" id="2.60.200.30:FF:000009">
    <property type="entry name" value="Poly(P)/ATP NAD kinase"/>
    <property type="match status" value="1"/>
</dbReference>
<comment type="caution">
    <text evidence="8">The sequence shown here is derived from an EMBL/GenBank/DDBJ whole genome shotgun (WGS) entry which is preliminary data.</text>
</comment>
<evidence type="ECO:0000256" key="6">
    <source>
        <dbReference type="ARBA" id="ARBA00022857"/>
    </source>
</evidence>
<keyword evidence="4" id="KW-0418">Kinase</keyword>
<dbReference type="GO" id="GO:0019205">
    <property type="term" value="F:nucleobase-containing compound kinase activity"/>
    <property type="evidence" value="ECO:0007669"/>
    <property type="project" value="InterPro"/>
</dbReference>
<dbReference type="InterPro" id="IPR017438">
    <property type="entry name" value="ATP-NAD_kinase_N"/>
</dbReference>
<dbReference type="Gene3D" id="3.40.50.300">
    <property type="entry name" value="P-loop containing nucleotide triphosphate hydrolases"/>
    <property type="match status" value="1"/>
</dbReference>
<evidence type="ECO:0000256" key="4">
    <source>
        <dbReference type="ARBA" id="ARBA00022777"/>
    </source>
</evidence>
<dbReference type="InterPro" id="IPR000850">
    <property type="entry name" value="Adenylat/UMP-CMP_kin"/>
</dbReference>
<sequence>MLFVKNSEICSGPEEPSQLTNYLIILGPPASGRSTIAALLSQLLRMVHVSAGDLIKAHYSQQTTTGKLFGPYLEKQLVPPDELVIPCILDRLRMEDCKEFGFILDGFPRTGSQAEALLRAGWIPKQVFVLNASLEVLKSRLSGRRLDPETDRMYHKRFYRPVSTEVYERLVSVPSESFEREYNDYVVHVNSLKETLKPYVIDIDAERPIHDVLREMLQKMTLSTEHKDDLLAAMDWNNMNLEDILEYQIPRSVSLQTSNTTEENENLQHERSSIVSRRIRARPSFSQGTLLGNKSKAQLSLIRCDGFVCEREIVEESNIMFRSPATEQVMLVWNERPKTCLVLSKKDPALINQTIQAIEYLKKQGLRVIVESFLQPEILANGIYVDSANAVGPLDKIVDFVVCLGGDGIILHASTLFKKAMPPVVCFNLGSLGFLTPFEFESFEGEIASILEGRECLLSLRMRLLCTTLKKGHPEKEFQILNEVVVDRGASPYLCNLDCFCDNKYITTVQADGIIMSTPTGSTAYSMSAGGSMVHPSVPAILFTPICPHSLSFRPIIFPDSVQLRVDISENARSHSWASFDGKFRQQLKRGEGLLVQMSPYPFPTINKTDHTGDWFAGLDRSFHFNNRAIQKPLKYH</sequence>
<evidence type="ECO:0000256" key="3">
    <source>
        <dbReference type="ARBA" id="ARBA00022741"/>
    </source>
</evidence>
<dbReference type="PROSITE" id="PS00113">
    <property type="entry name" value="ADENYLATE_KINASE"/>
    <property type="match status" value="1"/>
</dbReference>
<evidence type="ECO:0000256" key="2">
    <source>
        <dbReference type="ARBA" id="ARBA00022679"/>
    </source>
</evidence>
<dbReference type="CDD" id="cd01428">
    <property type="entry name" value="ADK"/>
    <property type="match status" value="1"/>
</dbReference>
<evidence type="ECO:0000313" key="9">
    <source>
        <dbReference type="Proteomes" id="UP001300502"/>
    </source>
</evidence>
<name>A0AAV9I6G0_9RHOD</name>